<keyword evidence="4 14" id="KW-1134">Transmembrane beta strand</keyword>
<keyword evidence="8" id="KW-0408">Iron</keyword>
<protein>
    <recommendedName>
        <fullName evidence="20">TonB-dependent siderophore receptor</fullName>
    </recommendedName>
</protein>
<dbReference type="InterPro" id="IPR000531">
    <property type="entry name" value="Beta-barrel_TonB"/>
</dbReference>
<evidence type="ECO:0000259" key="16">
    <source>
        <dbReference type="Pfam" id="PF00593"/>
    </source>
</evidence>
<evidence type="ECO:0000256" key="3">
    <source>
        <dbReference type="ARBA" id="ARBA00022448"/>
    </source>
</evidence>
<dbReference type="GO" id="GO:0015891">
    <property type="term" value="P:siderophore transport"/>
    <property type="evidence" value="ECO:0007669"/>
    <property type="project" value="InterPro"/>
</dbReference>
<keyword evidence="3 14" id="KW-0813">Transport</keyword>
<evidence type="ECO:0000256" key="2">
    <source>
        <dbReference type="ARBA" id="ARBA00009810"/>
    </source>
</evidence>
<evidence type="ECO:0000256" key="4">
    <source>
        <dbReference type="ARBA" id="ARBA00022452"/>
    </source>
</evidence>
<comment type="similarity">
    <text evidence="2 14 15">Belongs to the TonB-dependent receptor family.</text>
</comment>
<keyword evidence="7" id="KW-0732">Signal</keyword>
<dbReference type="GO" id="GO:0038023">
    <property type="term" value="F:signaling receptor activity"/>
    <property type="evidence" value="ECO:0007669"/>
    <property type="project" value="InterPro"/>
</dbReference>
<evidence type="ECO:0000259" key="17">
    <source>
        <dbReference type="Pfam" id="PF07715"/>
    </source>
</evidence>
<evidence type="ECO:0000256" key="7">
    <source>
        <dbReference type="ARBA" id="ARBA00022729"/>
    </source>
</evidence>
<evidence type="ECO:0000313" key="19">
    <source>
        <dbReference type="Proteomes" id="UP000192573"/>
    </source>
</evidence>
<evidence type="ECO:0000256" key="5">
    <source>
        <dbReference type="ARBA" id="ARBA00022496"/>
    </source>
</evidence>
<dbReference type="Pfam" id="PF07715">
    <property type="entry name" value="Plug"/>
    <property type="match status" value="1"/>
</dbReference>
<keyword evidence="13 14" id="KW-0998">Cell outer membrane</keyword>
<dbReference type="Gene3D" id="2.170.130.10">
    <property type="entry name" value="TonB-dependent receptor, plug domain"/>
    <property type="match status" value="1"/>
</dbReference>
<feature type="domain" description="TonB-dependent receptor plug" evidence="17">
    <location>
        <begin position="211"/>
        <end position="317"/>
    </location>
</feature>
<dbReference type="Gene3D" id="2.40.170.20">
    <property type="entry name" value="TonB-dependent receptor, beta-barrel domain"/>
    <property type="match status" value="1"/>
</dbReference>
<dbReference type="PANTHER" id="PTHR32552">
    <property type="entry name" value="FERRICHROME IRON RECEPTOR-RELATED"/>
    <property type="match status" value="1"/>
</dbReference>
<keyword evidence="10 15" id="KW-0798">TonB box</keyword>
<dbReference type="EMBL" id="NAEW01000019">
    <property type="protein sequence ID" value="OQM39612.1"/>
    <property type="molecule type" value="Genomic_DNA"/>
</dbReference>
<feature type="domain" description="TonB-dependent receptor-like beta-barrel" evidence="16">
    <location>
        <begin position="394"/>
        <end position="833"/>
    </location>
</feature>
<dbReference type="CDD" id="cd01347">
    <property type="entry name" value="ligand_gated_channel"/>
    <property type="match status" value="1"/>
</dbReference>
<evidence type="ECO:0000256" key="11">
    <source>
        <dbReference type="ARBA" id="ARBA00023136"/>
    </source>
</evidence>
<keyword evidence="11 14" id="KW-0472">Membrane</keyword>
<gene>
    <name evidence="18" type="ORF">BZK42_23550</name>
</gene>
<sequence length="865" mass="95916">MASWFDSADVINRQDMFPPSISANGSHNSRARTLLIVLLVDRSTLTELLAEPGNAARRIPPRDTFLGFFSPAKSNLFPSTKPVPIPIACKTVRRVKPDFILTCLDFHSYKKCLTFHHYIWYITFGNENHYHFYKHYHLGWVANMKVMKVKRFSSTELMKTGLFISALCPLAALKAATPADTMVVIGQENSHAGELFAHQTDSATKTSKSLAELSQSVSVITRSQMDDQNIRSLNEALRYTPGVGAEQWGGVTAYDQYTIRGFSATENGTGDVFLDGLRNTNGLMFGVQQVDPFLLEQIDVLRGPVSVLYGLSNPGGIVSLTSKLPTAETIRHVEVEGGTYNYGRASLDLGGRLTDSGNVLYRMVATGHLADGMWKYSKDKGYAIAPSVTFIPSLNDSLTLYSRFQYDPYLGAITSIPVAGTVFHNPNGKLPLSAWPGEPDSNTFSRKQSAVGYNYQHMFNDDWSVVLKGKYFGETSSIKAVQMAGVLDDMRTIVRQNQNSDEHFNTLNFDNQLHGSFGTGDINHNILLGFNVDNMRGNSEYLGGSVSNLDIYNPNYGHGNYGPLYPWVINRVNSTQNGIYFQDELEWNKWRTTLGIRHDWSRIVNENKISNKSYTQNDSVTTGRVGLNYIFDNGLSPYFTWSQSFQPVNGLSKNQKPFKPSYGELYEAGLKYQPTGSSTLLSAAIFNLTQTNSLTTDPLNPNFKVQNGKIRSRGLELESHAALTDQFSLIGSYTLQDVKYIKDNDGWKGKTPIMIPRSYGGLWVDWEAPDNSVVNGLGIALGGRFSGGTKGGTAKEEFDTGGYGVMDASVRYDLGKLTPSLKGGKVQLTAQNLLDRRYVAGCYSEEYGCFWGAGQQIIGKVMWDF</sequence>
<evidence type="ECO:0000256" key="13">
    <source>
        <dbReference type="ARBA" id="ARBA00023237"/>
    </source>
</evidence>
<dbReference type="PROSITE" id="PS52016">
    <property type="entry name" value="TONB_DEPENDENT_REC_3"/>
    <property type="match status" value="1"/>
</dbReference>
<evidence type="ECO:0000256" key="12">
    <source>
        <dbReference type="ARBA" id="ARBA00023170"/>
    </source>
</evidence>
<dbReference type="Pfam" id="PF00593">
    <property type="entry name" value="TonB_dep_Rec_b-barrel"/>
    <property type="match status" value="1"/>
</dbReference>
<dbReference type="Proteomes" id="UP000192573">
    <property type="component" value="Unassembled WGS sequence"/>
</dbReference>
<proteinExistence type="inferred from homology"/>
<evidence type="ECO:0000313" key="18">
    <source>
        <dbReference type="EMBL" id="OQM39612.1"/>
    </source>
</evidence>
<accession>A0A1V8NT50</accession>
<dbReference type="FunFam" id="2.170.130.10:FF:000001">
    <property type="entry name" value="Catecholate siderophore TonB-dependent receptor"/>
    <property type="match status" value="1"/>
</dbReference>
<name>A0A1V8NT50_CITBR</name>
<dbReference type="InterPro" id="IPR039426">
    <property type="entry name" value="TonB-dep_rcpt-like"/>
</dbReference>
<evidence type="ECO:0000256" key="8">
    <source>
        <dbReference type="ARBA" id="ARBA00023004"/>
    </source>
</evidence>
<evidence type="ECO:0008006" key="20">
    <source>
        <dbReference type="Google" id="ProtNLM"/>
    </source>
</evidence>
<dbReference type="InterPro" id="IPR037066">
    <property type="entry name" value="Plug_dom_sf"/>
</dbReference>
<keyword evidence="6 14" id="KW-0812">Transmembrane</keyword>
<dbReference type="InterPro" id="IPR012910">
    <property type="entry name" value="Plug_dom"/>
</dbReference>
<dbReference type="InterPro" id="IPR010105">
    <property type="entry name" value="TonB_sidphr_rcpt"/>
</dbReference>
<evidence type="ECO:0000256" key="9">
    <source>
        <dbReference type="ARBA" id="ARBA00023065"/>
    </source>
</evidence>
<dbReference type="GO" id="GO:0015344">
    <property type="term" value="F:siderophore uptake transmembrane transporter activity"/>
    <property type="evidence" value="ECO:0007669"/>
    <property type="project" value="TreeGrafter"/>
</dbReference>
<dbReference type="InterPro" id="IPR036942">
    <property type="entry name" value="Beta-barrel_TonB_sf"/>
</dbReference>
<dbReference type="NCBIfam" id="TIGR01783">
    <property type="entry name" value="TonB-siderophor"/>
    <property type="match status" value="1"/>
</dbReference>
<organism evidence="18 19">
    <name type="scientific">Citrobacter braakii</name>
    <dbReference type="NCBI Taxonomy" id="57706"/>
    <lineage>
        <taxon>Bacteria</taxon>
        <taxon>Pseudomonadati</taxon>
        <taxon>Pseudomonadota</taxon>
        <taxon>Gammaproteobacteria</taxon>
        <taxon>Enterobacterales</taxon>
        <taxon>Enterobacteriaceae</taxon>
        <taxon>Citrobacter</taxon>
        <taxon>Citrobacter freundii complex</taxon>
    </lineage>
</organism>
<comment type="subcellular location">
    <subcellularLocation>
        <location evidence="1 14">Cell outer membrane</location>
        <topology evidence="1 14">Multi-pass membrane protein</topology>
    </subcellularLocation>
</comment>
<dbReference type="AlphaFoldDB" id="A0A1V8NT50"/>
<dbReference type="PANTHER" id="PTHR32552:SF68">
    <property type="entry name" value="FERRICHROME OUTER MEMBRANE TRANSPORTER_PHAGE RECEPTOR"/>
    <property type="match status" value="1"/>
</dbReference>
<evidence type="ECO:0000256" key="6">
    <source>
        <dbReference type="ARBA" id="ARBA00022692"/>
    </source>
</evidence>
<comment type="caution">
    <text evidence="18">The sequence shown here is derived from an EMBL/GenBank/DDBJ whole genome shotgun (WGS) entry which is preliminary data.</text>
</comment>
<keyword evidence="12" id="KW-0675">Receptor</keyword>
<reference evidence="18 19" key="1">
    <citation type="submission" date="2017-03" db="EMBL/GenBank/DDBJ databases">
        <authorList>
            <person name="Afonso C.L."/>
            <person name="Miller P.J."/>
            <person name="Scott M.A."/>
            <person name="Spackman E."/>
            <person name="Goraichik I."/>
            <person name="Dimitrov K.M."/>
            <person name="Suarez D.L."/>
            <person name="Swayne D.E."/>
        </authorList>
    </citation>
    <scope>NUCLEOTIDE SEQUENCE [LARGE SCALE GENOMIC DNA]</scope>
    <source>
        <strain evidence="18 19">ATCC 51113</strain>
    </source>
</reference>
<evidence type="ECO:0000256" key="1">
    <source>
        <dbReference type="ARBA" id="ARBA00004571"/>
    </source>
</evidence>
<evidence type="ECO:0000256" key="14">
    <source>
        <dbReference type="PROSITE-ProRule" id="PRU01360"/>
    </source>
</evidence>
<dbReference type="SUPFAM" id="SSF56935">
    <property type="entry name" value="Porins"/>
    <property type="match status" value="1"/>
</dbReference>
<dbReference type="GO" id="GO:0009279">
    <property type="term" value="C:cell outer membrane"/>
    <property type="evidence" value="ECO:0007669"/>
    <property type="project" value="UniProtKB-SubCell"/>
</dbReference>
<evidence type="ECO:0000256" key="15">
    <source>
        <dbReference type="RuleBase" id="RU003357"/>
    </source>
</evidence>
<keyword evidence="5" id="KW-0410">Iron transport</keyword>
<evidence type="ECO:0000256" key="10">
    <source>
        <dbReference type="ARBA" id="ARBA00023077"/>
    </source>
</evidence>
<keyword evidence="9" id="KW-0406">Ion transport</keyword>